<dbReference type="KEGG" id="dqu:106752137"/>
<dbReference type="GeneID" id="106752137"/>
<keyword evidence="2" id="KW-1185">Reference proteome</keyword>
<name>A0A6P3YGS1_DINQU</name>
<accession>A0A6P3YGS1</accession>
<dbReference type="PANTHER" id="PTHR36299:SF1">
    <property type="entry name" value="DUF4773 DOMAIN-CONTAINING PROTEIN"/>
    <property type="match status" value="1"/>
</dbReference>
<proteinExistence type="predicted"/>
<dbReference type="Pfam" id="PF15998">
    <property type="entry name" value="DUF4773"/>
    <property type="match status" value="1"/>
</dbReference>
<feature type="domain" description="DUF4773" evidence="1">
    <location>
        <begin position="49"/>
        <end position="165"/>
    </location>
</feature>
<dbReference type="AlphaFoldDB" id="A0A6P3YGS1"/>
<dbReference type="RefSeq" id="XP_014489089.1">
    <property type="nucleotide sequence ID" value="XM_014633603.1"/>
</dbReference>
<dbReference type="PANTHER" id="PTHR36299">
    <property type="entry name" value="AGAP008005-PA"/>
    <property type="match status" value="1"/>
</dbReference>
<sequence>MVVTLNCGKQIAVARKQNCESSSSAITYITSLSTDAGHDEPIVKVYKDNCECIEFDCGCCQHIEWDAVSLNGTLCANASYLEYEYGISITVTYNDFTIINETVSARNPPPICVGEDIVDAIQIDVCFRIYDIDIGPDKFHACFEILAKFMHIINTPSIKLGCITTKLQKQLEYIDNRVFHVLQSHGGKT</sequence>
<evidence type="ECO:0000313" key="2">
    <source>
        <dbReference type="Proteomes" id="UP000515204"/>
    </source>
</evidence>
<reference evidence="3" key="1">
    <citation type="submission" date="2025-08" db="UniProtKB">
        <authorList>
            <consortium name="RefSeq"/>
        </authorList>
    </citation>
    <scope>IDENTIFICATION</scope>
</reference>
<gene>
    <name evidence="3" type="primary">LOC106752137</name>
</gene>
<evidence type="ECO:0000259" key="1">
    <source>
        <dbReference type="Pfam" id="PF15998"/>
    </source>
</evidence>
<protein>
    <submittedName>
        <fullName evidence="3">Uncharacterized protein LOC106752137</fullName>
    </submittedName>
</protein>
<organism evidence="2 3">
    <name type="scientific">Dinoponera quadriceps</name>
    <name type="common">South American ant</name>
    <dbReference type="NCBI Taxonomy" id="609295"/>
    <lineage>
        <taxon>Eukaryota</taxon>
        <taxon>Metazoa</taxon>
        <taxon>Ecdysozoa</taxon>
        <taxon>Arthropoda</taxon>
        <taxon>Hexapoda</taxon>
        <taxon>Insecta</taxon>
        <taxon>Pterygota</taxon>
        <taxon>Neoptera</taxon>
        <taxon>Endopterygota</taxon>
        <taxon>Hymenoptera</taxon>
        <taxon>Apocrita</taxon>
        <taxon>Aculeata</taxon>
        <taxon>Formicoidea</taxon>
        <taxon>Formicidae</taxon>
        <taxon>Ponerinae</taxon>
        <taxon>Ponerini</taxon>
        <taxon>Dinoponera</taxon>
    </lineage>
</organism>
<dbReference type="Proteomes" id="UP000515204">
    <property type="component" value="Unplaced"/>
</dbReference>
<dbReference type="InterPro" id="IPR031941">
    <property type="entry name" value="DUF4773"/>
</dbReference>
<dbReference type="OrthoDB" id="5952164at2759"/>
<evidence type="ECO:0000313" key="3">
    <source>
        <dbReference type="RefSeq" id="XP_014489089.1"/>
    </source>
</evidence>